<evidence type="ECO:0000313" key="3">
    <source>
        <dbReference type="Proteomes" id="UP000016933"/>
    </source>
</evidence>
<feature type="compositionally biased region" description="Polar residues" evidence="1">
    <location>
        <begin position="8"/>
        <end position="23"/>
    </location>
</feature>
<keyword evidence="3" id="KW-1185">Reference proteome</keyword>
<feature type="region of interest" description="Disordered" evidence="1">
    <location>
        <begin position="1"/>
        <end position="23"/>
    </location>
</feature>
<evidence type="ECO:0000256" key="1">
    <source>
        <dbReference type="SAM" id="MobiDB-lite"/>
    </source>
</evidence>
<dbReference type="Proteomes" id="UP000016933">
    <property type="component" value="Unassembled WGS sequence"/>
</dbReference>
<accession>N1PJ17</accession>
<sequence length="63" mass="7106">MSALAASARNTNKQSKSLRYNSTRCTRRSNLTTTMTMRSMGLRSKARVYDTILRGAHVGRTLR</sequence>
<dbReference type="HOGENOM" id="CLU_2885752_0_0_1"/>
<organism evidence="2 3">
    <name type="scientific">Dothistroma septosporum (strain NZE10 / CBS 128990)</name>
    <name type="common">Red band needle blight fungus</name>
    <name type="synonym">Mycosphaerella pini</name>
    <dbReference type="NCBI Taxonomy" id="675120"/>
    <lineage>
        <taxon>Eukaryota</taxon>
        <taxon>Fungi</taxon>
        <taxon>Dikarya</taxon>
        <taxon>Ascomycota</taxon>
        <taxon>Pezizomycotina</taxon>
        <taxon>Dothideomycetes</taxon>
        <taxon>Dothideomycetidae</taxon>
        <taxon>Mycosphaerellales</taxon>
        <taxon>Mycosphaerellaceae</taxon>
        <taxon>Dothistroma</taxon>
    </lineage>
</organism>
<dbReference type="EMBL" id="KB446541">
    <property type="protein sequence ID" value="EME42387.1"/>
    <property type="molecule type" value="Genomic_DNA"/>
</dbReference>
<reference evidence="2 3" key="2">
    <citation type="journal article" date="2012" name="PLoS Pathog.">
        <title>Diverse lifestyles and strategies of plant pathogenesis encoded in the genomes of eighteen Dothideomycetes fungi.</title>
        <authorList>
            <person name="Ohm R.A."/>
            <person name="Feau N."/>
            <person name="Henrissat B."/>
            <person name="Schoch C.L."/>
            <person name="Horwitz B.A."/>
            <person name="Barry K.W."/>
            <person name="Condon B.J."/>
            <person name="Copeland A.C."/>
            <person name="Dhillon B."/>
            <person name="Glaser F."/>
            <person name="Hesse C.N."/>
            <person name="Kosti I."/>
            <person name="LaButti K."/>
            <person name="Lindquist E.A."/>
            <person name="Lucas S."/>
            <person name="Salamov A.A."/>
            <person name="Bradshaw R.E."/>
            <person name="Ciuffetti L."/>
            <person name="Hamelin R.C."/>
            <person name="Kema G.H.J."/>
            <person name="Lawrence C."/>
            <person name="Scott J.A."/>
            <person name="Spatafora J.W."/>
            <person name="Turgeon B.G."/>
            <person name="de Wit P.J.G.M."/>
            <person name="Zhong S."/>
            <person name="Goodwin S.B."/>
            <person name="Grigoriev I.V."/>
        </authorList>
    </citation>
    <scope>NUCLEOTIDE SEQUENCE [LARGE SCALE GENOMIC DNA]</scope>
    <source>
        <strain evidence="3">NZE10 / CBS 128990</strain>
    </source>
</reference>
<gene>
    <name evidence="2" type="ORF">DOTSEDRAFT_73270</name>
</gene>
<protein>
    <submittedName>
        <fullName evidence="2">Uncharacterized protein</fullName>
    </submittedName>
</protein>
<dbReference type="AlphaFoldDB" id="N1PJ17"/>
<evidence type="ECO:0000313" key="2">
    <source>
        <dbReference type="EMBL" id="EME42387.1"/>
    </source>
</evidence>
<name>N1PJ17_DOTSN</name>
<proteinExistence type="predicted"/>
<reference evidence="3" key="1">
    <citation type="journal article" date="2012" name="PLoS Genet.">
        <title>The genomes of the fungal plant pathogens Cladosporium fulvum and Dothistroma septosporum reveal adaptation to different hosts and lifestyles but also signatures of common ancestry.</title>
        <authorList>
            <person name="de Wit P.J.G.M."/>
            <person name="van der Burgt A."/>
            <person name="Oekmen B."/>
            <person name="Stergiopoulos I."/>
            <person name="Abd-Elsalam K.A."/>
            <person name="Aerts A.L."/>
            <person name="Bahkali A.H."/>
            <person name="Beenen H.G."/>
            <person name="Chettri P."/>
            <person name="Cox M.P."/>
            <person name="Datema E."/>
            <person name="de Vries R.P."/>
            <person name="Dhillon B."/>
            <person name="Ganley A.R."/>
            <person name="Griffiths S.A."/>
            <person name="Guo Y."/>
            <person name="Hamelin R.C."/>
            <person name="Henrissat B."/>
            <person name="Kabir M.S."/>
            <person name="Jashni M.K."/>
            <person name="Kema G."/>
            <person name="Klaubauf S."/>
            <person name="Lapidus A."/>
            <person name="Levasseur A."/>
            <person name="Lindquist E."/>
            <person name="Mehrabi R."/>
            <person name="Ohm R.A."/>
            <person name="Owen T.J."/>
            <person name="Salamov A."/>
            <person name="Schwelm A."/>
            <person name="Schijlen E."/>
            <person name="Sun H."/>
            <person name="van den Burg H.A."/>
            <person name="van Ham R.C.H.J."/>
            <person name="Zhang S."/>
            <person name="Goodwin S.B."/>
            <person name="Grigoriev I.V."/>
            <person name="Collemare J."/>
            <person name="Bradshaw R.E."/>
        </authorList>
    </citation>
    <scope>NUCLEOTIDE SEQUENCE [LARGE SCALE GENOMIC DNA]</scope>
    <source>
        <strain evidence="3">NZE10 / CBS 128990</strain>
    </source>
</reference>